<dbReference type="Gene3D" id="3.40.390.10">
    <property type="entry name" value="Collagenase (Catalytic Domain)"/>
    <property type="match status" value="1"/>
</dbReference>
<reference evidence="2" key="1">
    <citation type="submission" date="2021-02" db="EMBL/GenBank/DDBJ databases">
        <authorList>
            <person name="Nowell W R."/>
        </authorList>
    </citation>
    <scope>NUCLEOTIDE SEQUENCE</scope>
</reference>
<dbReference type="Proteomes" id="UP000663870">
    <property type="component" value="Unassembled WGS sequence"/>
</dbReference>
<keyword evidence="1" id="KW-1133">Transmembrane helix</keyword>
<keyword evidence="5" id="KW-1185">Reference proteome</keyword>
<evidence type="ECO:0000313" key="5">
    <source>
        <dbReference type="Proteomes" id="UP000663870"/>
    </source>
</evidence>
<evidence type="ECO:0000313" key="2">
    <source>
        <dbReference type="EMBL" id="CAF0833546.1"/>
    </source>
</evidence>
<keyword evidence="1" id="KW-0472">Membrane</keyword>
<evidence type="ECO:0000313" key="4">
    <source>
        <dbReference type="EMBL" id="CAF3539571.1"/>
    </source>
</evidence>
<dbReference type="SUPFAM" id="SSF55486">
    <property type="entry name" value="Metalloproteases ('zincins'), catalytic domain"/>
    <property type="match status" value="1"/>
</dbReference>
<dbReference type="InterPro" id="IPR024079">
    <property type="entry name" value="MetalloPept_cat_dom_sf"/>
</dbReference>
<dbReference type="EMBL" id="CAJOBE010000015">
    <property type="protein sequence ID" value="CAF3539571.1"/>
    <property type="molecule type" value="Genomic_DNA"/>
</dbReference>
<accession>A0A813V9M8</accession>
<protein>
    <submittedName>
        <fullName evidence="2">Uncharacterized protein</fullName>
    </submittedName>
</protein>
<sequence>MLFKSSVNLLIYFSILFIINKLTYSNKNFSKRFKRQTSNYEVRCSQQSTAVDQVTQYNITEQTRKKRFVLFPEFVNYKEDWRYIHRPQEFVYWIANFYPNRINTSYIYQSINYIIEGINTVIDNDITIQEGLDPGEANFHFNFFDYTKCPMDDIPEATIDNIQILDSLYIYPVDVARESRYRANGGIHLVENDRPISTIKFNMQQNFLVSDDFVYDPIIYTCIEATNECDIDLHWALLHETLHGFGIEHTTNAEKPVPPNPHMQSVMHFSTFRMLCHDDIRAIRMVYNFPVKRENAAYDDTCRRDFPMTKLQKSIFLFGRMLILCLLALLIASVVAFILTLIYILLRYLCNQNSNQFQKQTSNISTSSWLTKDKKPMISDQRKIKPHAYLWHDDMA</sequence>
<name>A0A813V9M8_9BILA</name>
<feature type="transmembrane region" description="Helical" evidence="1">
    <location>
        <begin position="321"/>
        <end position="346"/>
    </location>
</feature>
<evidence type="ECO:0000256" key="1">
    <source>
        <dbReference type="SAM" id="Phobius"/>
    </source>
</evidence>
<dbReference type="Proteomes" id="UP000663889">
    <property type="component" value="Unassembled WGS sequence"/>
</dbReference>
<dbReference type="EMBL" id="CAJNOL010000088">
    <property type="protein sequence ID" value="CAF0833546.1"/>
    <property type="molecule type" value="Genomic_DNA"/>
</dbReference>
<organism evidence="2 5">
    <name type="scientific">Rotaria sordida</name>
    <dbReference type="NCBI Taxonomy" id="392033"/>
    <lineage>
        <taxon>Eukaryota</taxon>
        <taxon>Metazoa</taxon>
        <taxon>Spiralia</taxon>
        <taxon>Gnathifera</taxon>
        <taxon>Rotifera</taxon>
        <taxon>Eurotatoria</taxon>
        <taxon>Bdelloidea</taxon>
        <taxon>Philodinida</taxon>
        <taxon>Philodinidae</taxon>
        <taxon>Rotaria</taxon>
    </lineage>
</organism>
<gene>
    <name evidence="4" type="ORF">FNK824_LOCUS395</name>
    <name evidence="2" type="ORF">JXQ802_LOCUS5816</name>
    <name evidence="3" type="ORF">SEV965_LOCUS3746</name>
</gene>
<dbReference type="GO" id="GO:0008237">
    <property type="term" value="F:metallopeptidase activity"/>
    <property type="evidence" value="ECO:0007669"/>
    <property type="project" value="InterPro"/>
</dbReference>
<dbReference type="AlphaFoldDB" id="A0A813V9M8"/>
<dbReference type="EMBL" id="CAJNOU010000098">
    <property type="protein sequence ID" value="CAF0863581.1"/>
    <property type="molecule type" value="Genomic_DNA"/>
</dbReference>
<proteinExistence type="predicted"/>
<keyword evidence="1" id="KW-0812">Transmembrane</keyword>
<dbReference type="Proteomes" id="UP000663874">
    <property type="component" value="Unassembled WGS sequence"/>
</dbReference>
<evidence type="ECO:0000313" key="3">
    <source>
        <dbReference type="EMBL" id="CAF0863581.1"/>
    </source>
</evidence>
<comment type="caution">
    <text evidence="2">The sequence shown here is derived from an EMBL/GenBank/DDBJ whole genome shotgun (WGS) entry which is preliminary data.</text>
</comment>